<dbReference type="OrthoDB" id="9764961at2"/>
<proteinExistence type="predicted"/>
<accession>A0A1C6VE01</accession>
<dbReference type="EMBL" id="FMHZ01000002">
    <property type="protein sequence ID" value="SCL64601.1"/>
    <property type="molecule type" value="Genomic_DNA"/>
</dbReference>
<dbReference type="InterPro" id="IPR007848">
    <property type="entry name" value="Small_mtfrase_dom"/>
</dbReference>
<name>A0A1C6VE01_9ACTN</name>
<dbReference type="PANTHER" id="PTHR47816:SF4">
    <property type="entry name" value="RIBOSOMAL RNA SMALL SUBUNIT METHYLTRANSFERASE C"/>
    <property type="match status" value="1"/>
</dbReference>
<sequence>MTGDHYFTAEPATAAHPREVEFSVAGRDYTLTSAGGVFSAARLDPGTAVLLRKAELPPAGTTGALLDLGCGFGPITCVLASSAPTATVWAVDVNERARELTAGNAARVGAADRVRVAAPDDVPADVTFAQLWSNPPIRVGKDELHRMLLRWLPRLAPDGVAWLVVARHLGGDSLHRWLVEQGWQVERHASQKGYRVLRVTR</sequence>
<dbReference type="PANTHER" id="PTHR47816">
    <property type="entry name" value="RIBOSOMAL RNA SMALL SUBUNIT METHYLTRANSFERASE C"/>
    <property type="match status" value="1"/>
</dbReference>
<gene>
    <name evidence="4" type="ORF">GA0070606_4002</name>
</gene>
<evidence type="ECO:0000256" key="2">
    <source>
        <dbReference type="ARBA" id="ARBA00022679"/>
    </source>
</evidence>
<dbReference type="GO" id="GO:0008757">
    <property type="term" value="F:S-adenosylmethionine-dependent methyltransferase activity"/>
    <property type="evidence" value="ECO:0007669"/>
    <property type="project" value="InterPro"/>
</dbReference>
<dbReference type="Gene3D" id="3.40.50.150">
    <property type="entry name" value="Vaccinia Virus protein VP39"/>
    <property type="match status" value="1"/>
</dbReference>
<feature type="domain" description="Methyltransferase small" evidence="3">
    <location>
        <begin position="29"/>
        <end position="198"/>
    </location>
</feature>
<evidence type="ECO:0000256" key="1">
    <source>
        <dbReference type="ARBA" id="ARBA00022603"/>
    </source>
</evidence>
<dbReference type="InterPro" id="IPR046977">
    <property type="entry name" value="RsmC/RlmG"/>
</dbReference>
<dbReference type="SUPFAM" id="SSF53335">
    <property type="entry name" value="S-adenosyl-L-methionine-dependent methyltransferases"/>
    <property type="match status" value="1"/>
</dbReference>
<dbReference type="STRING" id="47855.GA0070606_4002"/>
<evidence type="ECO:0000313" key="4">
    <source>
        <dbReference type="EMBL" id="SCL64601.1"/>
    </source>
</evidence>
<reference evidence="5" key="1">
    <citation type="submission" date="2016-06" db="EMBL/GenBank/DDBJ databases">
        <authorList>
            <person name="Varghese N."/>
            <person name="Submissions Spin"/>
        </authorList>
    </citation>
    <scope>NUCLEOTIDE SEQUENCE [LARGE SCALE GENOMIC DNA]</scope>
    <source>
        <strain evidence="5">DSM 43903</strain>
    </source>
</reference>
<evidence type="ECO:0000313" key="5">
    <source>
        <dbReference type="Proteomes" id="UP000199001"/>
    </source>
</evidence>
<keyword evidence="2 4" id="KW-0808">Transferase</keyword>
<keyword evidence="5" id="KW-1185">Reference proteome</keyword>
<organism evidence="4 5">
    <name type="scientific">Micromonospora citrea</name>
    <dbReference type="NCBI Taxonomy" id="47855"/>
    <lineage>
        <taxon>Bacteria</taxon>
        <taxon>Bacillati</taxon>
        <taxon>Actinomycetota</taxon>
        <taxon>Actinomycetes</taxon>
        <taxon>Micromonosporales</taxon>
        <taxon>Micromonosporaceae</taxon>
        <taxon>Micromonospora</taxon>
    </lineage>
</organism>
<dbReference type="RefSeq" id="WP_091102616.1">
    <property type="nucleotide sequence ID" value="NZ_FMHZ01000002.1"/>
</dbReference>
<dbReference type="InterPro" id="IPR029063">
    <property type="entry name" value="SAM-dependent_MTases_sf"/>
</dbReference>
<keyword evidence="1 4" id="KW-0489">Methyltransferase</keyword>
<dbReference type="Pfam" id="PF05175">
    <property type="entry name" value="MTS"/>
    <property type="match status" value="1"/>
</dbReference>
<protein>
    <submittedName>
        <fullName evidence="4">16S rRNA m(2)G 1207 methyltransferase</fullName>
    </submittedName>
</protein>
<dbReference type="GO" id="GO:0032259">
    <property type="term" value="P:methylation"/>
    <property type="evidence" value="ECO:0007669"/>
    <property type="project" value="UniProtKB-KW"/>
</dbReference>
<evidence type="ECO:0000259" key="3">
    <source>
        <dbReference type="Pfam" id="PF05175"/>
    </source>
</evidence>
<dbReference type="Proteomes" id="UP000199001">
    <property type="component" value="Unassembled WGS sequence"/>
</dbReference>
<dbReference type="AlphaFoldDB" id="A0A1C6VE01"/>
<dbReference type="CDD" id="cd02440">
    <property type="entry name" value="AdoMet_MTases"/>
    <property type="match status" value="1"/>
</dbReference>